<reference evidence="1 2" key="1">
    <citation type="journal article" date="2018" name="Arch. Microbiol.">
        <title>New insights into the metabolic potential of the phototrophic purple bacterium Rhodopila globiformis DSM 161(T) from its draft genome sequence and evidence for a vanadium-dependent nitrogenase.</title>
        <authorList>
            <person name="Imhoff J.F."/>
            <person name="Rahn T."/>
            <person name="Kunzel S."/>
            <person name="Neulinger S.C."/>
        </authorList>
    </citation>
    <scope>NUCLEOTIDE SEQUENCE [LARGE SCALE GENOMIC DNA]</scope>
    <source>
        <strain evidence="1 2">DSM 16996</strain>
    </source>
</reference>
<dbReference type="PANTHER" id="PTHR39327:SF1">
    <property type="entry name" value="BLR5470 PROTEIN"/>
    <property type="match status" value="1"/>
</dbReference>
<dbReference type="InterPro" id="IPR010319">
    <property type="entry name" value="Transglutaminase-like_Cys_pept"/>
</dbReference>
<dbReference type="Proteomes" id="UP000239089">
    <property type="component" value="Unassembled WGS sequence"/>
</dbReference>
<evidence type="ECO:0000313" key="1">
    <source>
        <dbReference type="EMBL" id="PPQ32809.1"/>
    </source>
</evidence>
<dbReference type="Pfam" id="PF06035">
    <property type="entry name" value="Peptidase_C93"/>
    <property type="match status" value="1"/>
</dbReference>
<dbReference type="OrthoDB" id="7206808at2"/>
<accession>A0A2S6NDX7</accession>
<dbReference type="Gene3D" id="3.10.620.30">
    <property type="match status" value="1"/>
</dbReference>
<proteinExistence type="predicted"/>
<dbReference type="PANTHER" id="PTHR39327">
    <property type="match status" value="1"/>
</dbReference>
<keyword evidence="2" id="KW-1185">Reference proteome</keyword>
<name>A0A2S6NDX7_9HYPH</name>
<gene>
    <name evidence="1" type="ORF">CCR94_04010</name>
</gene>
<organism evidence="1 2">
    <name type="scientific">Rhodoblastus sphagnicola</name>
    <dbReference type="NCBI Taxonomy" id="333368"/>
    <lineage>
        <taxon>Bacteria</taxon>
        <taxon>Pseudomonadati</taxon>
        <taxon>Pseudomonadota</taxon>
        <taxon>Alphaproteobacteria</taxon>
        <taxon>Hyphomicrobiales</taxon>
        <taxon>Rhodoblastaceae</taxon>
        <taxon>Rhodoblastus</taxon>
    </lineage>
</organism>
<comment type="caution">
    <text evidence="1">The sequence shown here is derived from an EMBL/GenBank/DDBJ whole genome shotgun (WGS) entry which is preliminary data.</text>
</comment>
<protein>
    <submittedName>
        <fullName evidence="1">Transglutaminase</fullName>
    </submittedName>
</protein>
<sequence>MSVLSRLVCAAMLLVGGGDAVMAASLPTRTSAAMISGETSIPYGWVDFCGRQPRECDQAALPARDVKLTEAAWKALDRVNRVVNAAIEPVSNFDHWGTMLDHWDYPTDGKGDCKIFALAKRKQLIDAGFPRQALLMTIVRDEEGLGHAILTVATDRGDFILDNLTDEIRPWTRTGYRFVKRQSQQDPNIWVAIASPDQVSAR</sequence>
<dbReference type="EMBL" id="NHSJ01000034">
    <property type="protein sequence ID" value="PPQ32809.1"/>
    <property type="molecule type" value="Genomic_DNA"/>
</dbReference>
<evidence type="ECO:0000313" key="2">
    <source>
        <dbReference type="Proteomes" id="UP000239089"/>
    </source>
</evidence>
<dbReference type="RefSeq" id="WP_104506581.1">
    <property type="nucleotide sequence ID" value="NZ_JACIGC010000007.1"/>
</dbReference>
<dbReference type="AlphaFoldDB" id="A0A2S6NDX7"/>